<feature type="domain" description="OLD protein-like TOPRIM" evidence="2">
    <location>
        <begin position="360"/>
        <end position="423"/>
    </location>
</feature>
<dbReference type="Pfam" id="PF20469">
    <property type="entry name" value="OLD-like_TOPRIM"/>
    <property type="match status" value="1"/>
</dbReference>
<accession>A0A5C8UNV9</accession>
<dbReference type="PANTHER" id="PTHR43581">
    <property type="entry name" value="ATP/GTP PHOSPHATASE"/>
    <property type="match status" value="1"/>
</dbReference>
<dbReference type="AlphaFoldDB" id="A0A5C8UNV9"/>
<dbReference type="Gene3D" id="3.40.50.300">
    <property type="entry name" value="P-loop containing nucleotide triphosphate hydrolases"/>
    <property type="match status" value="2"/>
</dbReference>
<organism evidence="3 4">
    <name type="scientific">Lacisediminihabitans profunda</name>
    <dbReference type="NCBI Taxonomy" id="2594790"/>
    <lineage>
        <taxon>Bacteria</taxon>
        <taxon>Bacillati</taxon>
        <taxon>Actinomycetota</taxon>
        <taxon>Actinomycetes</taxon>
        <taxon>Micrococcales</taxon>
        <taxon>Microbacteriaceae</taxon>
        <taxon>Lacisediminihabitans</taxon>
    </lineage>
</organism>
<sequence length="547" mass="59582">MRLVKITVNNYARLQDLDVAVRGHLVVVGANDVGKTSLLRLLNLLFGATAQLYQGLSIRDLRDPNTPLTINATFNAFSEDERTLFHREIDIDPADKSESLDVRLEVQVDPEDPESVLISRWCPGRGEVRPPSREQLVAFGWRYLPAVRTSSANQLEGSNGAVQVLLKAVESELGDEKAALGSLLDSFNDKLEESKALTTLREGMAEHLSNSMPRSIDANDLSIRTSADPTESVLENVSMYFSREGAFVPLSEQSDGIRQLISMTLFDLAEGAANVIAIDEPELHLHPLSQRTVAELLTQQVNQKILVTHSPYVVQKFDPTQVVAVSPDGTCHQIDPAQFSVEERTQAHWWSPRMLEALTARFAILVEGIADRLIVEAVAHARGLSLDRIGAIVFELGGAENFPTVYKLLGPHGFNVQVLGLVDEAESPRWVGAVGGKPKHVIGRDVFISKVDLEEEYCRALGAPEVAQRLITARVAQESGVLSSCGVSTLADVGVTELAKFCRSSTKTANRKVPAALAISKSLTADDALKIDSVSSLVARLQTLSSK</sequence>
<gene>
    <name evidence="3" type="ORF">FVP33_11505</name>
</gene>
<dbReference type="SUPFAM" id="SSF52540">
    <property type="entry name" value="P-loop containing nucleoside triphosphate hydrolases"/>
    <property type="match status" value="1"/>
</dbReference>
<dbReference type="Proteomes" id="UP000321379">
    <property type="component" value="Unassembled WGS sequence"/>
</dbReference>
<evidence type="ECO:0000313" key="3">
    <source>
        <dbReference type="EMBL" id="TXN30095.1"/>
    </source>
</evidence>
<dbReference type="EMBL" id="VRMG01000008">
    <property type="protein sequence ID" value="TXN30095.1"/>
    <property type="molecule type" value="Genomic_DNA"/>
</dbReference>
<evidence type="ECO:0000259" key="2">
    <source>
        <dbReference type="Pfam" id="PF20469"/>
    </source>
</evidence>
<dbReference type="GO" id="GO:0005524">
    <property type="term" value="F:ATP binding"/>
    <property type="evidence" value="ECO:0007669"/>
    <property type="project" value="InterPro"/>
</dbReference>
<protein>
    <submittedName>
        <fullName evidence="3">AAA family ATPase</fullName>
    </submittedName>
</protein>
<keyword evidence="4" id="KW-1185">Reference proteome</keyword>
<dbReference type="GO" id="GO:0016887">
    <property type="term" value="F:ATP hydrolysis activity"/>
    <property type="evidence" value="ECO:0007669"/>
    <property type="project" value="InterPro"/>
</dbReference>
<dbReference type="Pfam" id="PF13304">
    <property type="entry name" value="AAA_21"/>
    <property type="match status" value="1"/>
</dbReference>
<dbReference type="CDD" id="cd01026">
    <property type="entry name" value="TOPRIM_OLD"/>
    <property type="match status" value="1"/>
</dbReference>
<dbReference type="PANTHER" id="PTHR43581:SF2">
    <property type="entry name" value="EXCINUCLEASE ATPASE SUBUNIT"/>
    <property type="match status" value="1"/>
</dbReference>
<evidence type="ECO:0000259" key="1">
    <source>
        <dbReference type="Pfam" id="PF13304"/>
    </source>
</evidence>
<dbReference type="InterPro" id="IPR051396">
    <property type="entry name" value="Bact_Antivir_Def_Nuclease"/>
</dbReference>
<dbReference type="InterPro" id="IPR003959">
    <property type="entry name" value="ATPase_AAA_core"/>
</dbReference>
<feature type="domain" description="ATPase AAA-type core" evidence="1">
    <location>
        <begin position="26"/>
        <end position="314"/>
    </location>
</feature>
<comment type="caution">
    <text evidence="3">The sequence shown here is derived from an EMBL/GenBank/DDBJ whole genome shotgun (WGS) entry which is preliminary data.</text>
</comment>
<dbReference type="InterPro" id="IPR034139">
    <property type="entry name" value="TOPRIM_OLD"/>
</dbReference>
<reference evidence="3 4" key="1">
    <citation type="submission" date="2019-08" db="EMBL/GenBank/DDBJ databases">
        <title>Bacterial whole genome sequence for Glaciihabitans sp. CHu50b-6-2.</title>
        <authorList>
            <person name="Jin L."/>
        </authorList>
    </citation>
    <scope>NUCLEOTIDE SEQUENCE [LARGE SCALE GENOMIC DNA]</scope>
    <source>
        <strain evidence="3 4">CHu50b-6-2</strain>
    </source>
</reference>
<dbReference type="InterPro" id="IPR027417">
    <property type="entry name" value="P-loop_NTPase"/>
</dbReference>
<name>A0A5C8UNV9_9MICO</name>
<proteinExistence type="predicted"/>
<evidence type="ECO:0000313" key="4">
    <source>
        <dbReference type="Proteomes" id="UP000321379"/>
    </source>
</evidence>